<evidence type="ECO:0000256" key="5">
    <source>
        <dbReference type="ARBA" id="ARBA00022801"/>
    </source>
</evidence>
<comment type="caution">
    <text evidence="12">The sequence shown here is derived from an EMBL/GenBank/DDBJ whole genome shotgun (WGS) entry which is preliminary data.</text>
</comment>
<evidence type="ECO:0000259" key="11">
    <source>
        <dbReference type="PROSITE" id="PS50106"/>
    </source>
</evidence>
<keyword evidence="3 12" id="KW-0645">Protease</keyword>
<evidence type="ECO:0000313" key="12">
    <source>
        <dbReference type="EMBL" id="MPL72963.1"/>
    </source>
</evidence>
<dbReference type="SUPFAM" id="SSF50156">
    <property type="entry name" value="PDZ domain-like"/>
    <property type="match status" value="1"/>
</dbReference>
<protein>
    <submittedName>
        <fullName evidence="12">Regulator of sigma-W protease RasP</fullName>
        <ecNumber evidence="12">3.4.24.-</ecNumber>
    </submittedName>
</protein>
<dbReference type="PANTHER" id="PTHR42837:SF2">
    <property type="entry name" value="MEMBRANE METALLOPROTEASE ARASP2, CHLOROPLASTIC-RELATED"/>
    <property type="match status" value="1"/>
</dbReference>
<keyword evidence="6" id="KW-0862">Zinc</keyword>
<gene>
    <name evidence="12" type="primary">rasP_2</name>
    <name evidence="12" type="ORF">SDC9_18756</name>
</gene>
<dbReference type="InterPro" id="IPR001478">
    <property type="entry name" value="PDZ"/>
</dbReference>
<dbReference type="GO" id="GO:0016020">
    <property type="term" value="C:membrane"/>
    <property type="evidence" value="ECO:0007669"/>
    <property type="project" value="UniProtKB-SubCell"/>
</dbReference>
<dbReference type="EC" id="3.4.24.-" evidence="12"/>
<evidence type="ECO:0000256" key="10">
    <source>
        <dbReference type="SAM" id="Phobius"/>
    </source>
</evidence>
<proteinExistence type="predicted"/>
<sequence>MVGNGGGFSLVSAIAVVFAFGLLVMIHELGHFIVARLNGIKVLEFAFGFGPKIIGFQGKETAYSLRLIPLGGFVKLYGMDAETDENGNQVLAATTDPRSFGNKKVWQRMSVIAAGPIMNLVLAIFLFMIVFAYFGIATATNTNVVGSLVEGMPAQAAGIEAGDKIVSVNGVETPTWTDLTQAIHIKPDQEVVLVVEHQGVQRALTIGTQKDPASGNGLVGISPEVIYQKTTLLEAARYGLEQTINFTRLILVTLTQMITGETKAELGGPVAIVQAIDQSAESGWENYLGFIGILSIQLGLLNLFPIPALDGSHLVFLLIEGLRGKPMNPERQNFIHFLGFVFLMCLMLAVTYQDILKLFTGKG</sequence>
<evidence type="ECO:0000256" key="3">
    <source>
        <dbReference type="ARBA" id="ARBA00022670"/>
    </source>
</evidence>
<dbReference type="PROSITE" id="PS50106">
    <property type="entry name" value="PDZ"/>
    <property type="match status" value="1"/>
</dbReference>
<dbReference type="SMART" id="SM00228">
    <property type="entry name" value="PDZ"/>
    <property type="match status" value="1"/>
</dbReference>
<dbReference type="InterPro" id="IPR004387">
    <property type="entry name" value="Pept_M50_Zn"/>
</dbReference>
<evidence type="ECO:0000256" key="7">
    <source>
        <dbReference type="ARBA" id="ARBA00022989"/>
    </source>
</evidence>
<feature type="domain" description="PDZ" evidence="11">
    <location>
        <begin position="134"/>
        <end position="198"/>
    </location>
</feature>
<dbReference type="Gene3D" id="2.30.42.10">
    <property type="match status" value="1"/>
</dbReference>
<dbReference type="InterPro" id="IPR036034">
    <property type="entry name" value="PDZ_sf"/>
</dbReference>
<dbReference type="CDD" id="cd06163">
    <property type="entry name" value="S2P-M50_PDZ_RseP-like"/>
    <property type="match status" value="1"/>
</dbReference>
<dbReference type="AlphaFoldDB" id="A0A644U165"/>
<comment type="cofactor">
    <cofactor evidence="1">
        <name>Zn(2+)</name>
        <dbReference type="ChEBI" id="CHEBI:29105"/>
    </cofactor>
</comment>
<accession>A0A644U165</accession>
<organism evidence="12">
    <name type="scientific">bioreactor metagenome</name>
    <dbReference type="NCBI Taxonomy" id="1076179"/>
    <lineage>
        <taxon>unclassified sequences</taxon>
        <taxon>metagenomes</taxon>
        <taxon>ecological metagenomes</taxon>
    </lineage>
</organism>
<keyword evidence="7 10" id="KW-1133">Transmembrane helix</keyword>
<feature type="transmembrane region" description="Helical" evidence="10">
    <location>
        <begin position="6"/>
        <end position="26"/>
    </location>
</feature>
<feature type="transmembrane region" description="Helical" evidence="10">
    <location>
        <begin position="111"/>
        <end position="134"/>
    </location>
</feature>
<evidence type="ECO:0000256" key="9">
    <source>
        <dbReference type="ARBA" id="ARBA00023136"/>
    </source>
</evidence>
<evidence type="ECO:0000256" key="1">
    <source>
        <dbReference type="ARBA" id="ARBA00001947"/>
    </source>
</evidence>
<name>A0A644U165_9ZZZZ</name>
<dbReference type="NCBIfam" id="TIGR00054">
    <property type="entry name" value="RIP metalloprotease RseP"/>
    <property type="match status" value="1"/>
</dbReference>
<dbReference type="CDD" id="cd23081">
    <property type="entry name" value="cpPDZ_EcRseP-like"/>
    <property type="match status" value="1"/>
</dbReference>
<evidence type="ECO:0000256" key="4">
    <source>
        <dbReference type="ARBA" id="ARBA00022692"/>
    </source>
</evidence>
<keyword evidence="5 12" id="KW-0378">Hydrolase</keyword>
<evidence type="ECO:0000256" key="8">
    <source>
        <dbReference type="ARBA" id="ARBA00023049"/>
    </source>
</evidence>
<reference evidence="12" key="1">
    <citation type="submission" date="2019-08" db="EMBL/GenBank/DDBJ databases">
        <authorList>
            <person name="Kucharzyk K."/>
            <person name="Murdoch R.W."/>
            <person name="Higgins S."/>
            <person name="Loffler F."/>
        </authorList>
    </citation>
    <scope>NUCLEOTIDE SEQUENCE</scope>
</reference>
<dbReference type="Pfam" id="PF02163">
    <property type="entry name" value="Peptidase_M50"/>
    <property type="match status" value="1"/>
</dbReference>
<evidence type="ECO:0000256" key="6">
    <source>
        <dbReference type="ARBA" id="ARBA00022833"/>
    </source>
</evidence>
<dbReference type="GO" id="GO:0004222">
    <property type="term" value="F:metalloendopeptidase activity"/>
    <property type="evidence" value="ECO:0007669"/>
    <property type="project" value="InterPro"/>
</dbReference>
<dbReference type="InterPro" id="IPR008915">
    <property type="entry name" value="Peptidase_M50"/>
</dbReference>
<dbReference type="InterPro" id="IPR041489">
    <property type="entry name" value="PDZ_6"/>
</dbReference>
<keyword evidence="9 10" id="KW-0472">Membrane</keyword>
<keyword evidence="8" id="KW-0482">Metalloprotease</keyword>
<dbReference type="GO" id="GO:0006508">
    <property type="term" value="P:proteolysis"/>
    <property type="evidence" value="ECO:0007669"/>
    <property type="project" value="UniProtKB-KW"/>
</dbReference>
<dbReference type="Pfam" id="PF17820">
    <property type="entry name" value="PDZ_6"/>
    <property type="match status" value="1"/>
</dbReference>
<dbReference type="EMBL" id="VSSQ01000069">
    <property type="protein sequence ID" value="MPL72963.1"/>
    <property type="molecule type" value="Genomic_DNA"/>
</dbReference>
<keyword evidence="4 10" id="KW-0812">Transmembrane</keyword>
<dbReference type="PANTHER" id="PTHR42837">
    <property type="entry name" value="REGULATOR OF SIGMA-E PROTEASE RSEP"/>
    <property type="match status" value="1"/>
</dbReference>
<evidence type="ECO:0000256" key="2">
    <source>
        <dbReference type="ARBA" id="ARBA00004141"/>
    </source>
</evidence>
<comment type="subcellular location">
    <subcellularLocation>
        <location evidence="2">Membrane</location>
        <topology evidence="2">Multi-pass membrane protein</topology>
    </subcellularLocation>
</comment>
<feature type="transmembrane region" description="Helical" evidence="10">
    <location>
        <begin position="334"/>
        <end position="352"/>
    </location>
</feature>